<accession>A0A317ZD97</accession>
<evidence type="ECO:0000256" key="11">
    <source>
        <dbReference type="ARBA" id="ARBA00023444"/>
    </source>
</evidence>
<dbReference type="Pfam" id="PF02628">
    <property type="entry name" value="COX15-CtaA"/>
    <property type="match status" value="1"/>
</dbReference>
<dbReference type="InterPro" id="IPR003780">
    <property type="entry name" value="COX15/CtaA_fam"/>
</dbReference>
<keyword evidence="10" id="KW-1015">Disulfide bond</keyword>
<reference evidence="13 14" key="1">
    <citation type="submission" date="2018-05" db="EMBL/GenBank/DDBJ databases">
        <title>Coraliomargarita sinensis sp. nov., isolated from a marine solar saltern.</title>
        <authorList>
            <person name="Zhou L.Y."/>
        </authorList>
    </citation>
    <scope>NUCLEOTIDE SEQUENCE [LARGE SCALE GENOMIC DNA]</scope>
    <source>
        <strain evidence="13 14">WN38</strain>
    </source>
</reference>
<evidence type="ECO:0000256" key="12">
    <source>
        <dbReference type="SAM" id="Phobius"/>
    </source>
</evidence>
<organism evidence="13 14">
    <name type="scientific">Coraliomargarita sinensis</name>
    <dbReference type="NCBI Taxonomy" id="2174842"/>
    <lineage>
        <taxon>Bacteria</taxon>
        <taxon>Pseudomonadati</taxon>
        <taxon>Verrucomicrobiota</taxon>
        <taxon>Opitutia</taxon>
        <taxon>Puniceicoccales</taxon>
        <taxon>Coraliomargaritaceae</taxon>
        <taxon>Coraliomargarita</taxon>
    </lineage>
</organism>
<dbReference type="GO" id="GO:0016491">
    <property type="term" value="F:oxidoreductase activity"/>
    <property type="evidence" value="ECO:0007669"/>
    <property type="project" value="UniProtKB-KW"/>
</dbReference>
<sequence>MVTLFLLYAGGFTTTIGAGMIFPDWPLSNGSLNPEGWTQNTAMAAEHSHRLLGMIVGNLTLALTFWIWWVDGRRWMRRMGIAALILVVLQGILGGVRVLENEVNYAIVHGCLGQIFFCVLTAIAIGHTRVWHKLREKSDSPVKLSRTTGVVLIALLFVQLIVAAIMRHKGAGLAIPTFPLTPEGGLLPANWNFGVAIHFAHRALAVVILFAYSFWIVKLMRSTRQNFIRGLGLFACILLFVQITLGAAVIWMGRAPIITTMHVLNSAFLLATTWATHFFCYHAALEKSENVATAPANQADGSTNPQAVGL</sequence>
<evidence type="ECO:0000256" key="9">
    <source>
        <dbReference type="ARBA" id="ARBA00023136"/>
    </source>
</evidence>
<evidence type="ECO:0000313" key="14">
    <source>
        <dbReference type="Proteomes" id="UP000247099"/>
    </source>
</evidence>
<keyword evidence="6" id="KW-0560">Oxidoreductase</keyword>
<evidence type="ECO:0000256" key="1">
    <source>
        <dbReference type="ARBA" id="ARBA00004141"/>
    </source>
</evidence>
<feature type="transmembrane region" description="Helical" evidence="12">
    <location>
        <begin position="195"/>
        <end position="215"/>
    </location>
</feature>
<dbReference type="InterPro" id="IPR050450">
    <property type="entry name" value="COX15/CtaA_HemeA_synthase"/>
</dbReference>
<feature type="transmembrane region" description="Helical" evidence="12">
    <location>
        <begin position="81"/>
        <end position="99"/>
    </location>
</feature>
<comment type="pathway">
    <text evidence="11">Porphyrin-containing compound metabolism.</text>
</comment>
<name>A0A317ZD97_9BACT</name>
<evidence type="ECO:0000256" key="3">
    <source>
        <dbReference type="ARBA" id="ARBA00022692"/>
    </source>
</evidence>
<evidence type="ECO:0000256" key="7">
    <source>
        <dbReference type="ARBA" id="ARBA00023004"/>
    </source>
</evidence>
<keyword evidence="5 12" id="KW-1133">Transmembrane helix</keyword>
<comment type="caution">
    <text evidence="13">The sequence shown here is derived from an EMBL/GenBank/DDBJ whole genome shotgun (WGS) entry which is preliminary data.</text>
</comment>
<evidence type="ECO:0000256" key="10">
    <source>
        <dbReference type="ARBA" id="ARBA00023157"/>
    </source>
</evidence>
<feature type="transmembrane region" description="Helical" evidence="12">
    <location>
        <begin position="147"/>
        <end position="166"/>
    </location>
</feature>
<keyword evidence="14" id="KW-1185">Reference proteome</keyword>
<protein>
    <submittedName>
        <fullName evidence="13">Cytochrome oxidase assembly protein</fullName>
    </submittedName>
</protein>
<evidence type="ECO:0000256" key="2">
    <source>
        <dbReference type="ARBA" id="ARBA00022475"/>
    </source>
</evidence>
<evidence type="ECO:0000313" key="13">
    <source>
        <dbReference type="EMBL" id="PXA03156.1"/>
    </source>
</evidence>
<dbReference type="InParanoid" id="A0A317ZD97"/>
<dbReference type="PANTHER" id="PTHR35457:SF1">
    <property type="entry name" value="HEME A SYNTHASE"/>
    <property type="match status" value="1"/>
</dbReference>
<feature type="transmembrane region" description="Helical" evidence="12">
    <location>
        <begin position="51"/>
        <end position="69"/>
    </location>
</feature>
<keyword evidence="4" id="KW-0479">Metal-binding</keyword>
<dbReference type="Proteomes" id="UP000247099">
    <property type="component" value="Unassembled WGS sequence"/>
</dbReference>
<keyword evidence="2" id="KW-1003">Cell membrane</keyword>
<gene>
    <name evidence="13" type="ORF">DDZ13_13100</name>
</gene>
<dbReference type="EMBL" id="QHJQ01000011">
    <property type="protein sequence ID" value="PXA03156.1"/>
    <property type="molecule type" value="Genomic_DNA"/>
</dbReference>
<feature type="transmembrane region" description="Helical" evidence="12">
    <location>
        <begin position="105"/>
        <end position="126"/>
    </location>
</feature>
<keyword evidence="3 12" id="KW-0812">Transmembrane</keyword>
<proteinExistence type="predicted"/>
<feature type="transmembrane region" description="Helical" evidence="12">
    <location>
        <begin position="227"/>
        <end position="251"/>
    </location>
</feature>
<feature type="transmembrane region" description="Helical" evidence="12">
    <location>
        <begin position="257"/>
        <end position="280"/>
    </location>
</feature>
<comment type="subcellular location">
    <subcellularLocation>
        <location evidence="1">Membrane</location>
        <topology evidence="1">Multi-pass membrane protein</topology>
    </subcellularLocation>
</comment>
<keyword evidence="9 12" id="KW-0472">Membrane</keyword>
<dbReference type="AlphaFoldDB" id="A0A317ZD97"/>
<dbReference type="GO" id="GO:0046872">
    <property type="term" value="F:metal ion binding"/>
    <property type="evidence" value="ECO:0007669"/>
    <property type="project" value="UniProtKB-KW"/>
</dbReference>
<dbReference type="GO" id="GO:0006784">
    <property type="term" value="P:heme A biosynthetic process"/>
    <property type="evidence" value="ECO:0007669"/>
    <property type="project" value="InterPro"/>
</dbReference>
<dbReference type="PANTHER" id="PTHR35457">
    <property type="entry name" value="HEME A SYNTHASE"/>
    <property type="match status" value="1"/>
</dbReference>
<keyword evidence="7" id="KW-0408">Iron</keyword>
<evidence type="ECO:0000256" key="8">
    <source>
        <dbReference type="ARBA" id="ARBA00023133"/>
    </source>
</evidence>
<dbReference type="GO" id="GO:0016020">
    <property type="term" value="C:membrane"/>
    <property type="evidence" value="ECO:0007669"/>
    <property type="project" value="UniProtKB-SubCell"/>
</dbReference>
<keyword evidence="8" id="KW-0350">Heme biosynthesis</keyword>
<evidence type="ECO:0000256" key="6">
    <source>
        <dbReference type="ARBA" id="ARBA00023002"/>
    </source>
</evidence>
<evidence type="ECO:0000256" key="4">
    <source>
        <dbReference type="ARBA" id="ARBA00022723"/>
    </source>
</evidence>
<evidence type="ECO:0000256" key="5">
    <source>
        <dbReference type="ARBA" id="ARBA00022989"/>
    </source>
</evidence>